<comment type="subcellular location">
    <subcellularLocation>
        <location evidence="2 12">Cell inner membrane</location>
        <topology evidence="2 12">Multi-pass membrane protein</topology>
    </subcellularLocation>
    <subcellularLocation>
        <location evidence="11">Cell membrane</location>
        <topology evidence="11">Multi-pass membrane protein</topology>
    </subcellularLocation>
</comment>
<evidence type="ECO:0000313" key="14">
    <source>
        <dbReference type="EMBL" id="MBJ3786705.1"/>
    </source>
</evidence>
<protein>
    <recommendedName>
        <fullName evidence="12">Molybdenum transport system permease</fullName>
    </recommendedName>
</protein>
<dbReference type="SUPFAM" id="SSF161098">
    <property type="entry name" value="MetI-like"/>
    <property type="match status" value="1"/>
</dbReference>
<keyword evidence="10 11" id="KW-0472">Membrane</keyword>
<evidence type="ECO:0000256" key="11">
    <source>
        <dbReference type="RuleBase" id="RU363032"/>
    </source>
</evidence>
<dbReference type="PANTHER" id="PTHR30183">
    <property type="entry name" value="MOLYBDENUM TRANSPORT SYSTEM PERMEASE PROTEIN MODB"/>
    <property type="match status" value="1"/>
</dbReference>
<comment type="function">
    <text evidence="1 12">Part of the binding-protein-dependent transport system for molybdenum; probably responsible for the translocation of the substrate across the membrane.</text>
</comment>
<evidence type="ECO:0000256" key="4">
    <source>
        <dbReference type="ARBA" id="ARBA00022448"/>
    </source>
</evidence>
<feature type="transmembrane region" description="Helical" evidence="11">
    <location>
        <begin position="45"/>
        <end position="67"/>
    </location>
</feature>
<dbReference type="Proteomes" id="UP000602124">
    <property type="component" value="Unassembled WGS sequence"/>
</dbReference>
<evidence type="ECO:0000256" key="6">
    <source>
        <dbReference type="ARBA" id="ARBA00022505"/>
    </source>
</evidence>
<keyword evidence="4 11" id="KW-0813">Transport</keyword>
<evidence type="ECO:0000256" key="8">
    <source>
        <dbReference type="ARBA" id="ARBA00022692"/>
    </source>
</evidence>
<comment type="similarity">
    <text evidence="3 12">Belongs to the binding-protein-dependent transport system permease family. CysTW subfamily.</text>
</comment>
<dbReference type="InterPro" id="IPR035906">
    <property type="entry name" value="MetI-like_sf"/>
</dbReference>
<dbReference type="InterPro" id="IPR011867">
    <property type="entry name" value="ModB_ABC"/>
</dbReference>
<reference evidence="14" key="1">
    <citation type="submission" date="2020-12" db="EMBL/GenBank/DDBJ databases">
        <title>Devosia sp. MSA67 isolated from Mo River.</title>
        <authorList>
            <person name="Ma F."/>
            <person name="Zi Z."/>
        </authorList>
    </citation>
    <scope>NUCLEOTIDE SEQUENCE</scope>
    <source>
        <strain evidence="14">MSA67</strain>
    </source>
</reference>
<organism evidence="14 15">
    <name type="scientific">Devosia sediminis</name>
    <dbReference type="NCBI Taxonomy" id="2798801"/>
    <lineage>
        <taxon>Bacteria</taxon>
        <taxon>Pseudomonadati</taxon>
        <taxon>Pseudomonadota</taxon>
        <taxon>Alphaproteobacteria</taxon>
        <taxon>Hyphomicrobiales</taxon>
        <taxon>Devosiaceae</taxon>
        <taxon>Devosia</taxon>
    </lineage>
</organism>
<gene>
    <name evidence="14" type="primary">modB</name>
    <name evidence="14" type="ORF">JEQ47_18415</name>
</gene>
<accession>A0A934MMZ0</accession>
<dbReference type="PROSITE" id="PS50928">
    <property type="entry name" value="ABC_TM1"/>
    <property type="match status" value="1"/>
</dbReference>
<dbReference type="GO" id="GO:0005886">
    <property type="term" value="C:plasma membrane"/>
    <property type="evidence" value="ECO:0007669"/>
    <property type="project" value="UniProtKB-SubCell"/>
</dbReference>
<dbReference type="InterPro" id="IPR000515">
    <property type="entry name" value="MetI-like"/>
</dbReference>
<comment type="caution">
    <text evidence="14">The sequence shown here is derived from an EMBL/GenBank/DDBJ whole genome shotgun (WGS) entry which is preliminary data.</text>
</comment>
<proteinExistence type="inferred from homology"/>
<keyword evidence="8 11" id="KW-0812">Transmembrane</keyword>
<sequence>MDLAPLLSPILLTLALALCVTVILVVAATPLSWWLARGAGGGREVVGAVVTLPLVLPPTVLGFYLLLALGPNGPGGWVAGLWGGRTLAFSFAGLVIGGVIASLPFMVQPLRNAFAAIESEVLEVADTLGASPGQRFWRVALPLARPGYLVGAIMAFAHTMGEFGVVLMIGGNIPGQTKVLSIAIYDFVERLEWDKAHVLAAGMVVFGFVVVFATLVVGRRAER</sequence>
<evidence type="ECO:0000256" key="5">
    <source>
        <dbReference type="ARBA" id="ARBA00022475"/>
    </source>
</evidence>
<evidence type="ECO:0000256" key="9">
    <source>
        <dbReference type="ARBA" id="ARBA00022989"/>
    </source>
</evidence>
<evidence type="ECO:0000259" key="13">
    <source>
        <dbReference type="PROSITE" id="PS50928"/>
    </source>
</evidence>
<keyword evidence="15" id="KW-1185">Reference proteome</keyword>
<evidence type="ECO:0000256" key="2">
    <source>
        <dbReference type="ARBA" id="ARBA00004429"/>
    </source>
</evidence>
<keyword evidence="7 12" id="KW-0997">Cell inner membrane</keyword>
<dbReference type="EMBL" id="JAEKMH010000005">
    <property type="protein sequence ID" value="MBJ3786705.1"/>
    <property type="molecule type" value="Genomic_DNA"/>
</dbReference>
<dbReference type="FunFam" id="1.10.3720.10:FF:000054">
    <property type="entry name" value="Molybdenum transport system permease"/>
    <property type="match status" value="1"/>
</dbReference>
<feature type="domain" description="ABC transmembrane type-1" evidence="13">
    <location>
        <begin position="10"/>
        <end position="216"/>
    </location>
</feature>
<evidence type="ECO:0000256" key="1">
    <source>
        <dbReference type="ARBA" id="ARBA00002949"/>
    </source>
</evidence>
<keyword evidence="9 11" id="KW-1133">Transmembrane helix</keyword>
<evidence type="ECO:0000256" key="3">
    <source>
        <dbReference type="ARBA" id="ARBA00007069"/>
    </source>
</evidence>
<dbReference type="GO" id="GO:0015098">
    <property type="term" value="F:molybdate ion transmembrane transporter activity"/>
    <property type="evidence" value="ECO:0007669"/>
    <property type="project" value="UniProtKB-UniRule"/>
</dbReference>
<dbReference type="NCBIfam" id="TIGR02141">
    <property type="entry name" value="modB_ABC"/>
    <property type="match status" value="1"/>
</dbReference>
<dbReference type="CDD" id="cd06261">
    <property type="entry name" value="TM_PBP2"/>
    <property type="match status" value="1"/>
</dbReference>
<keyword evidence="6 12" id="KW-0500">Molybdenum</keyword>
<keyword evidence="5" id="KW-1003">Cell membrane</keyword>
<dbReference type="AlphaFoldDB" id="A0A934MMZ0"/>
<evidence type="ECO:0000256" key="10">
    <source>
        <dbReference type="ARBA" id="ARBA00023136"/>
    </source>
</evidence>
<feature type="transmembrane region" description="Helical" evidence="11">
    <location>
        <begin position="196"/>
        <end position="217"/>
    </location>
</feature>
<feature type="transmembrane region" description="Helical" evidence="11">
    <location>
        <begin position="87"/>
        <end position="107"/>
    </location>
</feature>
<dbReference type="Gene3D" id="1.10.3720.10">
    <property type="entry name" value="MetI-like"/>
    <property type="match status" value="1"/>
</dbReference>
<dbReference type="Pfam" id="PF00528">
    <property type="entry name" value="BPD_transp_1"/>
    <property type="match status" value="1"/>
</dbReference>
<feature type="transmembrane region" description="Helical" evidence="11">
    <location>
        <begin position="148"/>
        <end position="170"/>
    </location>
</feature>
<evidence type="ECO:0000256" key="12">
    <source>
        <dbReference type="RuleBase" id="RU365097"/>
    </source>
</evidence>
<evidence type="ECO:0000313" key="15">
    <source>
        <dbReference type="Proteomes" id="UP000602124"/>
    </source>
</evidence>
<dbReference type="PANTHER" id="PTHR30183:SF8">
    <property type="entry name" value="MOLYBDENUM TRANSPORT SYSTEM PERMEASE"/>
    <property type="match status" value="1"/>
</dbReference>
<name>A0A934MMZ0_9HYPH</name>
<evidence type="ECO:0000256" key="7">
    <source>
        <dbReference type="ARBA" id="ARBA00022519"/>
    </source>
</evidence>
<feature type="transmembrane region" description="Helical" evidence="11">
    <location>
        <begin position="6"/>
        <end position="33"/>
    </location>
</feature>
<dbReference type="RefSeq" id="WP_198877909.1">
    <property type="nucleotide sequence ID" value="NZ_JAEKMH010000005.1"/>
</dbReference>